<dbReference type="PIRSF" id="PIRSF017393">
    <property type="entry name" value="MTase_SAV2177"/>
    <property type="match status" value="1"/>
</dbReference>
<evidence type="ECO:0000313" key="1">
    <source>
        <dbReference type="EMBL" id="MCO1657613.1"/>
    </source>
</evidence>
<organism evidence="1 2">
    <name type="scientific">Pseudonocardia humida</name>
    <dbReference type="NCBI Taxonomy" id="2800819"/>
    <lineage>
        <taxon>Bacteria</taxon>
        <taxon>Bacillati</taxon>
        <taxon>Actinomycetota</taxon>
        <taxon>Actinomycetes</taxon>
        <taxon>Pseudonocardiales</taxon>
        <taxon>Pseudonocardiaceae</taxon>
        <taxon>Pseudonocardia</taxon>
    </lineage>
</organism>
<dbReference type="RefSeq" id="WP_252441255.1">
    <property type="nucleotide sequence ID" value="NZ_JAGSOV010000044.1"/>
</dbReference>
<dbReference type="Gene3D" id="3.40.50.150">
    <property type="entry name" value="Vaccinia Virus protein VP39"/>
    <property type="match status" value="1"/>
</dbReference>
<evidence type="ECO:0000313" key="2">
    <source>
        <dbReference type="Proteomes" id="UP001165283"/>
    </source>
</evidence>
<dbReference type="EC" id="2.1.1.-" evidence="1"/>
<keyword evidence="2" id="KW-1185">Reference proteome</keyword>
<protein>
    <submittedName>
        <fullName evidence="1">SAM-dependent methyltransferase</fullName>
        <ecNumber evidence="1">2.1.1.-</ecNumber>
    </submittedName>
</protein>
<name>A0ABT1A3M4_9PSEU</name>
<dbReference type="Pfam" id="PF04672">
    <property type="entry name" value="Methyltransf_19"/>
    <property type="match status" value="1"/>
</dbReference>
<dbReference type="GO" id="GO:0032259">
    <property type="term" value="P:methylation"/>
    <property type="evidence" value="ECO:0007669"/>
    <property type="project" value="UniProtKB-KW"/>
</dbReference>
<dbReference type="EMBL" id="JAGSOV010000044">
    <property type="protein sequence ID" value="MCO1657613.1"/>
    <property type="molecule type" value="Genomic_DNA"/>
</dbReference>
<gene>
    <name evidence="1" type="ORF">KDL28_21370</name>
</gene>
<keyword evidence="1" id="KW-0489">Methyltransferase</keyword>
<comment type="caution">
    <text evidence="1">The sequence shown here is derived from an EMBL/GenBank/DDBJ whole genome shotgun (WGS) entry which is preliminary data.</text>
</comment>
<keyword evidence="1" id="KW-0808">Transferase</keyword>
<reference evidence="1" key="1">
    <citation type="submission" date="2021-04" db="EMBL/GenBank/DDBJ databases">
        <title>Pseudonocardia sp. nov., isolated from sandy soil of mangrove forest.</title>
        <authorList>
            <person name="Zan Z."/>
            <person name="Huang R."/>
            <person name="Liu W."/>
        </authorList>
    </citation>
    <scope>NUCLEOTIDE SEQUENCE</scope>
    <source>
        <strain evidence="1">S2-4</strain>
    </source>
</reference>
<accession>A0ABT1A3M4</accession>
<proteinExistence type="predicted"/>
<dbReference type="Proteomes" id="UP001165283">
    <property type="component" value="Unassembled WGS sequence"/>
</dbReference>
<dbReference type="SUPFAM" id="SSF53335">
    <property type="entry name" value="S-adenosyl-L-methionine-dependent methyltransferases"/>
    <property type="match status" value="1"/>
</dbReference>
<dbReference type="InterPro" id="IPR029063">
    <property type="entry name" value="SAM-dependent_MTases_sf"/>
</dbReference>
<sequence length="276" mass="30007">MTMPDEDPVADLDTTTPHSARIWNYWLGGKDNFAVDRKAGDEYAAVFPQIITIARESRAFLGRAVTYLAAEAGIRQFLDVGTGLPIADNTHEVAQRVAPGSRVVYVDNDPLVLAHARALMVPTGHEAGTTEYVHEDMHNPEVLLDKASKVLDLTRPVAVMLMGSLGHVQSLEEARRVVRVLLDAVPSGSYLVAEDGSAAESAETFQEAQDGYDETGATPYVLRTPDEIESLFDGLEWVPPGFTSLPLWRPDPDPDVSRIGTSVEPLDVYGGVARKP</sequence>
<dbReference type="GO" id="GO:0008168">
    <property type="term" value="F:methyltransferase activity"/>
    <property type="evidence" value="ECO:0007669"/>
    <property type="project" value="UniProtKB-KW"/>
</dbReference>
<dbReference type="InterPro" id="IPR006764">
    <property type="entry name" value="SAM_dep_MeTrfase_SAV2177_type"/>
</dbReference>